<evidence type="ECO:0000313" key="1">
    <source>
        <dbReference type="EMBL" id="KAL3956261.1"/>
    </source>
</evidence>
<dbReference type="Proteomes" id="UP001638806">
    <property type="component" value="Unassembled WGS sequence"/>
</dbReference>
<sequence>MSSQANEPAQLAASLFSVNGIVALVTGGGLVGRPTIRVRPQQDCLYVTPTGIGLMIAKALASNGAAKVYIAGRRLDTLRQAATSIGPNAAVIQCDVTSKDSLKAAVEHVENDAGYLNLLVCNSGISGPQVTKITADMSLEQFADENFNIDASEFTQTFAVNTTAVWYTAMAFLKLLNKGNEKKNLHQSSQIVVVSSIAGFNKKQTGGYAYGQSKAAATHATKMLSVALSQWHIRANCIAPGIFPSEMTDTVIKPFKDGSTGQYIDVPESVVPLGRLGATTDMAGTVLYLASVAGAYCNGVAVVLDGGRLGTFPSVNWEVISGPDGLEMIAVLEPARLVLK</sequence>
<keyword evidence="2" id="KW-1185">Reference proteome</keyword>
<evidence type="ECO:0000313" key="2">
    <source>
        <dbReference type="Proteomes" id="UP001638806"/>
    </source>
</evidence>
<protein>
    <submittedName>
        <fullName evidence="1">Uncharacterized protein</fullName>
    </submittedName>
</protein>
<name>A0ACC4DLF7_PURLI</name>
<accession>A0ACC4DLF7</accession>
<comment type="caution">
    <text evidence="1">The sequence shown here is derived from an EMBL/GenBank/DDBJ whole genome shotgun (WGS) entry which is preliminary data.</text>
</comment>
<gene>
    <name evidence="1" type="ORF">ACCO45_009107</name>
</gene>
<organism evidence="1 2">
    <name type="scientific">Purpureocillium lilacinum</name>
    <name type="common">Paecilomyces lilacinus</name>
    <dbReference type="NCBI Taxonomy" id="33203"/>
    <lineage>
        <taxon>Eukaryota</taxon>
        <taxon>Fungi</taxon>
        <taxon>Dikarya</taxon>
        <taxon>Ascomycota</taxon>
        <taxon>Pezizomycotina</taxon>
        <taxon>Sordariomycetes</taxon>
        <taxon>Hypocreomycetidae</taxon>
        <taxon>Hypocreales</taxon>
        <taxon>Ophiocordycipitaceae</taxon>
        <taxon>Purpureocillium</taxon>
    </lineage>
</organism>
<proteinExistence type="predicted"/>
<dbReference type="EMBL" id="JBGNUJ010000008">
    <property type="protein sequence ID" value="KAL3956261.1"/>
    <property type="molecule type" value="Genomic_DNA"/>
</dbReference>
<reference evidence="1" key="1">
    <citation type="submission" date="2024-12" db="EMBL/GenBank/DDBJ databases">
        <title>Comparative genomics and development of molecular markers within Purpureocillium lilacinum and among Purpureocillium species.</title>
        <authorList>
            <person name="Yeh Z.-Y."/>
            <person name="Ni N.-T."/>
            <person name="Lo P.-H."/>
            <person name="Mushyakhwo K."/>
            <person name="Lin C.-F."/>
            <person name="Nai Y.-S."/>
        </authorList>
    </citation>
    <scope>NUCLEOTIDE SEQUENCE</scope>
    <source>
        <strain evidence="1">NCHU-NPUST-175</strain>
    </source>
</reference>